<reference evidence="3" key="1">
    <citation type="journal article" date="2019" name="Int. J. Syst. Evol. Microbiol.">
        <title>The Global Catalogue of Microorganisms (GCM) 10K type strain sequencing project: providing services to taxonomists for standard genome sequencing and annotation.</title>
        <authorList>
            <consortium name="The Broad Institute Genomics Platform"/>
            <consortium name="The Broad Institute Genome Sequencing Center for Infectious Disease"/>
            <person name="Wu L."/>
            <person name="Ma J."/>
        </authorList>
    </citation>
    <scope>NUCLEOTIDE SEQUENCE [LARGE SCALE GENOMIC DNA]</scope>
    <source>
        <strain evidence="3">JCM 31696</strain>
    </source>
</reference>
<protein>
    <recommendedName>
        <fullName evidence="4">GNAT family N-acetyltransferase</fullName>
    </recommendedName>
</protein>
<evidence type="ECO:0000313" key="3">
    <source>
        <dbReference type="Proteomes" id="UP001597083"/>
    </source>
</evidence>
<evidence type="ECO:0008006" key="4">
    <source>
        <dbReference type="Google" id="ProtNLM"/>
    </source>
</evidence>
<comment type="caution">
    <text evidence="2">The sequence shown here is derived from an EMBL/GenBank/DDBJ whole genome shotgun (WGS) entry which is preliminary data.</text>
</comment>
<organism evidence="2 3">
    <name type="scientific">Actinomadura adrarensis</name>
    <dbReference type="NCBI Taxonomy" id="1819600"/>
    <lineage>
        <taxon>Bacteria</taxon>
        <taxon>Bacillati</taxon>
        <taxon>Actinomycetota</taxon>
        <taxon>Actinomycetes</taxon>
        <taxon>Streptosporangiales</taxon>
        <taxon>Thermomonosporaceae</taxon>
        <taxon>Actinomadura</taxon>
    </lineage>
</organism>
<dbReference type="Proteomes" id="UP001597083">
    <property type="component" value="Unassembled WGS sequence"/>
</dbReference>
<feature type="non-terminal residue" evidence="2">
    <location>
        <position position="81"/>
    </location>
</feature>
<dbReference type="EMBL" id="JBHTIR010000873">
    <property type="protein sequence ID" value="MFD0851892.1"/>
    <property type="molecule type" value="Genomic_DNA"/>
</dbReference>
<accession>A0ABW3CDA2</accession>
<feature type="region of interest" description="Disordered" evidence="1">
    <location>
        <begin position="50"/>
        <end position="81"/>
    </location>
</feature>
<name>A0ABW3CDA2_9ACTN</name>
<gene>
    <name evidence="2" type="ORF">ACFQ07_06650</name>
</gene>
<evidence type="ECO:0000256" key="1">
    <source>
        <dbReference type="SAM" id="MobiDB-lite"/>
    </source>
</evidence>
<evidence type="ECO:0000313" key="2">
    <source>
        <dbReference type="EMBL" id="MFD0851892.1"/>
    </source>
</evidence>
<keyword evidence="3" id="KW-1185">Reference proteome</keyword>
<proteinExistence type="predicted"/>
<feature type="compositionally biased region" description="Gly residues" evidence="1">
    <location>
        <begin position="63"/>
        <end position="72"/>
    </location>
</feature>
<sequence length="81" mass="8689">MEVVIRSARTADVQEISRLIGLYAGSGRRVLRKSTVKLYEDVQEFWVAEEIPPAPGRAEPGQGEPGRTGPGQGELARSGPG</sequence>